<dbReference type="Gene3D" id="3.90.180.10">
    <property type="entry name" value="Medium-chain alcohol dehydrogenases, catalytic domain"/>
    <property type="match status" value="1"/>
</dbReference>
<dbReference type="Gene3D" id="3.40.50.720">
    <property type="entry name" value="NAD(P)-binding Rossmann-like Domain"/>
    <property type="match status" value="1"/>
</dbReference>
<keyword evidence="3" id="KW-0547">Nucleotide-binding</keyword>
<dbReference type="InterPro" id="IPR013149">
    <property type="entry name" value="ADH-like_C"/>
</dbReference>
<comment type="subunit">
    <text evidence="2">Monomer.</text>
</comment>
<dbReference type="GO" id="GO:0000166">
    <property type="term" value="F:nucleotide binding"/>
    <property type="evidence" value="ECO:0007669"/>
    <property type="project" value="UniProtKB-KW"/>
</dbReference>
<evidence type="ECO:0000313" key="7">
    <source>
        <dbReference type="EMBL" id="RYO94794.1"/>
    </source>
</evidence>
<dbReference type="PANTHER" id="PTHR45348:SF1">
    <property type="entry name" value="TRANS-ENOYL REDUCTASE STHE"/>
    <property type="match status" value="1"/>
</dbReference>
<gene>
    <name evidence="7" type="ORF">DL764_007772</name>
</gene>
<keyword evidence="8" id="KW-1185">Reference proteome</keyword>
<dbReference type="STRING" id="155417.A0A4Q4SZ72"/>
<organism evidence="7 8">
    <name type="scientific">Monosporascus ibericus</name>
    <dbReference type="NCBI Taxonomy" id="155417"/>
    <lineage>
        <taxon>Eukaryota</taxon>
        <taxon>Fungi</taxon>
        <taxon>Dikarya</taxon>
        <taxon>Ascomycota</taxon>
        <taxon>Pezizomycotina</taxon>
        <taxon>Sordariomycetes</taxon>
        <taxon>Xylariomycetidae</taxon>
        <taxon>Xylariales</taxon>
        <taxon>Xylariales incertae sedis</taxon>
        <taxon>Monosporascus</taxon>
    </lineage>
</organism>
<evidence type="ECO:0000259" key="6">
    <source>
        <dbReference type="SMART" id="SM00829"/>
    </source>
</evidence>
<dbReference type="SUPFAM" id="SSF51735">
    <property type="entry name" value="NAD(P)-binding Rossmann-fold domains"/>
    <property type="match status" value="1"/>
</dbReference>
<keyword evidence="5" id="KW-0560">Oxidoreductase</keyword>
<dbReference type="PANTHER" id="PTHR45348">
    <property type="entry name" value="HYPOTHETICAL OXIDOREDUCTASE (EUROFUNG)"/>
    <property type="match status" value="1"/>
</dbReference>
<comment type="similarity">
    <text evidence="1">Belongs to the zinc-containing alcohol dehydrogenase family.</text>
</comment>
<keyword evidence="4" id="KW-0521">NADP</keyword>
<evidence type="ECO:0000256" key="2">
    <source>
        <dbReference type="ARBA" id="ARBA00011245"/>
    </source>
</evidence>
<sequence length="394" mass="42330">MAVSLDLPKTQRAIVANDKLDYCIRDDVPVPKLADDCVIIKTEAVGLNPVDTKMVGPFVASGATYGVSQIDAGTHPLLHPMSSPPVHQIDCAGVLVAMGKDVAATGRLKLGDRICGSADGMEGLRPQSGAFAEYASMDGGMALKMPDDMTFETGAGMGLRIATAGMAIFHSMGISPELLKKPASGDEVFDVLVYGAATSTGTMAIQLLKLCGLRVITTCSPRNFELVRSYGADVCFDYNSPTCGEDIRAYCHNALDYALDCITEESTLKICYQAIGRLGGKYCGLEPYPEEKAASRRAVEADWILATWMRGLPISWPEPFGNAGKPECREFAAHFFPHIHPLFTSGKLRPHPTRVEPNGFEGLLDGVGLIRKGVIRGQKLVYRTAERRVVATAA</sequence>
<dbReference type="EMBL" id="QJNU01000561">
    <property type="protein sequence ID" value="RYO94794.1"/>
    <property type="molecule type" value="Genomic_DNA"/>
</dbReference>
<dbReference type="AlphaFoldDB" id="A0A4Q4SZ72"/>
<dbReference type="GO" id="GO:0016651">
    <property type="term" value="F:oxidoreductase activity, acting on NAD(P)H"/>
    <property type="evidence" value="ECO:0007669"/>
    <property type="project" value="InterPro"/>
</dbReference>
<dbReference type="OrthoDB" id="48317at2759"/>
<evidence type="ECO:0000256" key="1">
    <source>
        <dbReference type="ARBA" id="ARBA00008072"/>
    </source>
</evidence>
<accession>A0A4Q4SZ72</accession>
<dbReference type="InterPro" id="IPR020843">
    <property type="entry name" value="ER"/>
</dbReference>
<dbReference type="Proteomes" id="UP000293360">
    <property type="component" value="Unassembled WGS sequence"/>
</dbReference>
<dbReference type="SMART" id="SM00829">
    <property type="entry name" value="PKS_ER"/>
    <property type="match status" value="1"/>
</dbReference>
<proteinExistence type="inferred from homology"/>
<dbReference type="InterPro" id="IPR036291">
    <property type="entry name" value="NAD(P)-bd_dom_sf"/>
</dbReference>
<feature type="domain" description="Enoyl reductase (ER)" evidence="6">
    <location>
        <begin position="16"/>
        <end position="381"/>
    </location>
</feature>
<comment type="caution">
    <text evidence="7">The sequence shown here is derived from an EMBL/GenBank/DDBJ whole genome shotgun (WGS) entry which is preliminary data.</text>
</comment>
<evidence type="ECO:0000313" key="8">
    <source>
        <dbReference type="Proteomes" id="UP000293360"/>
    </source>
</evidence>
<dbReference type="SUPFAM" id="SSF50129">
    <property type="entry name" value="GroES-like"/>
    <property type="match status" value="1"/>
</dbReference>
<dbReference type="InterPro" id="IPR011032">
    <property type="entry name" value="GroES-like_sf"/>
</dbReference>
<dbReference type="Pfam" id="PF08240">
    <property type="entry name" value="ADH_N"/>
    <property type="match status" value="1"/>
</dbReference>
<dbReference type="Pfam" id="PF00107">
    <property type="entry name" value="ADH_zinc_N"/>
    <property type="match status" value="1"/>
</dbReference>
<dbReference type="InterPro" id="IPR013154">
    <property type="entry name" value="ADH-like_N"/>
</dbReference>
<evidence type="ECO:0000256" key="3">
    <source>
        <dbReference type="ARBA" id="ARBA00022741"/>
    </source>
</evidence>
<evidence type="ECO:0000256" key="4">
    <source>
        <dbReference type="ARBA" id="ARBA00022857"/>
    </source>
</evidence>
<protein>
    <recommendedName>
        <fullName evidence="6">Enoyl reductase (ER) domain-containing protein</fullName>
    </recommendedName>
</protein>
<name>A0A4Q4SZ72_9PEZI</name>
<reference evidence="7 8" key="1">
    <citation type="submission" date="2018-06" db="EMBL/GenBank/DDBJ databases">
        <title>Complete Genomes of Monosporascus.</title>
        <authorList>
            <person name="Robinson A.J."/>
            <person name="Natvig D.O."/>
        </authorList>
    </citation>
    <scope>NUCLEOTIDE SEQUENCE [LARGE SCALE GENOMIC DNA]</scope>
    <source>
        <strain evidence="7 8">CBS 110550</strain>
    </source>
</reference>
<evidence type="ECO:0000256" key="5">
    <source>
        <dbReference type="ARBA" id="ARBA00023002"/>
    </source>
</evidence>
<dbReference type="CDD" id="cd08249">
    <property type="entry name" value="enoyl_reductase_like"/>
    <property type="match status" value="1"/>
</dbReference>
<dbReference type="InterPro" id="IPR047122">
    <property type="entry name" value="Trans-enoyl_RdTase-like"/>
</dbReference>